<keyword evidence="3" id="KW-0596">Phosphopantetheine</keyword>
<dbReference type="FunFam" id="3.40.50.12780:FF:000012">
    <property type="entry name" value="Non-ribosomal peptide synthetase"/>
    <property type="match status" value="1"/>
</dbReference>
<accession>A0A263D3W8</accession>
<dbReference type="NCBIfam" id="TIGR01733">
    <property type="entry name" value="AA-adenyl-dom"/>
    <property type="match status" value="3"/>
</dbReference>
<dbReference type="SUPFAM" id="SSF47336">
    <property type="entry name" value="ACP-like"/>
    <property type="match status" value="3"/>
</dbReference>
<dbReference type="Gene3D" id="3.30.559.10">
    <property type="entry name" value="Chloramphenicol acetyltransferase-like domain"/>
    <property type="match status" value="4"/>
</dbReference>
<dbReference type="NCBIfam" id="TIGR01720">
    <property type="entry name" value="NRPS-para261"/>
    <property type="match status" value="1"/>
</dbReference>
<dbReference type="PROSITE" id="PS50075">
    <property type="entry name" value="CARRIER"/>
    <property type="match status" value="3"/>
</dbReference>
<dbReference type="Pfam" id="PF00668">
    <property type="entry name" value="Condensation"/>
    <property type="match status" value="4"/>
</dbReference>
<dbReference type="FunFam" id="3.30.300.30:FF:000010">
    <property type="entry name" value="Enterobactin synthetase component F"/>
    <property type="match status" value="3"/>
</dbReference>
<evidence type="ECO:0000256" key="1">
    <source>
        <dbReference type="ARBA" id="ARBA00001957"/>
    </source>
</evidence>
<feature type="domain" description="Carrier" evidence="7">
    <location>
        <begin position="968"/>
        <end position="1043"/>
    </location>
</feature>
<dbReference type="Gene3D" id="2.30.38.10">
    <property type="entry name" value="Luciferase, Domain 3"/>
    <property type="match status" value="2"/>
</dbReference>
<dbReference type="GO" id="GO:0072330">
    <property type="term" value="P:monocarboxylic acid biosynthetic process"/>
    <property type="evidence" value="ECO:0007669"/>
    <property type="project" value="UniProtKB-ARBA"/>
</dbReference>
<dbReference type="CDD" id="cd12117">
    <property type="entry name" value="A_NRPS_Srf_like"/>
    <property type="match status" value="1"/>
</dbReference>
<comment type="similarity">
    <text evidence="2">Belongs to the ATP-dependent AMP-binding enzyme family.</text>
</comment>
<dbReference type="InterPro" id="IPR042099">
    <property type="entry name" value="ANL_N_sf"/>
</dbReference>
<dbReference type="Gene3D" id="3.30.559.30">
    <property type="entry name" value="Nonribosomal peptide synthetase, condensation domain"/>
    <property type="match status" value="4"/>
</dbReference>
<dbReference type="InterPro" id="IPR010060">
    <property type="entry name" value="NRPS_synth"/>
</dbReference>
<evidence type="ECO:0000256" key="2">
    <source>
        <dbReference type="ARBA" id="ARBA00006432"/>
    </source>
</evidence>
<dbReference type="Gene3D" id="3.40.50.12780">
    <property type="entry name" value="N-terminal domain of ligase-like"/>
    <property type="match status" value="1"/>
</dbReference>
<dbReference type="EMBL" id="NKYE01000006">
    <property type="protein sequence ID" value="OZM72909.1"/>
    <property type="molecule type" value="Genomic_DNA"/>
</dbReference>
<dbReference type="Gene3D" id="3.30.300.30">
    <property type="match status" value="3"/>
</dbReference>
<keyword evidence="9" id="KW-1185">Reference proteome</keyword>
<dbReference type="Pfam" id="PF00501">
    <property type="entry name" value="AMP-binding"/>
    <property type="match status" value="3"/>
</dbReference>
<evidence type="ECO:0000313" key="9">
    <source>
        <dbReference type="Proteomes" id="UP000242444"/>
    </source>
</evidence>
<dbReference type="PROSITE" id="PS00012">
    <property type="entry name" value="PHOSPHOPANTETHEINE"/>
    <property type="match status" value="3"/>
</dbReference>
<dbReference type="PANTHER" id="PTHR45527">
    <property type="entry name" value="NONRIBOSOMAL PEPTIDE SYNTHETASE"/>
    <property type="match status" value="1"/>
</dbReference>
<dbReference type="Gene3D" id="3.40.50.980">
    <property type="match status" value="4"/>
</dbReference>
<dbReference type="Pfam" id="PF00550">
    <property type="entry name" value="PP-binding"/>
    <property type="match status" value="3"/>
</dbReference>
<feature type="domain" description="Carrier" evidence="7">
    <location>
        <begin position="2028"/>
        <end position="2103"/>
    </location>
</feature>
<dbReference type="InterPro" id="IPR020845">
    <property type="entry name" value="AMP-binding_CS"/>
</dbReference>
<dbReference type="FunFam" id="3.40.50.980:FF:000001">
    <property type="entry name" value="Non-ribosomal peptide synthetase"/>
    <property type="match status" value="2"/>
</dbReference>
<keyword evidence="6" id="KW-0045">Antibiotic biosynthesis</keyword>
<sequence>MHEVSSRRRRLSVGQLGKWYGQQLNPDNMFMLAEYLEIDGAIDVDLFQEALLRTVLDAEPVQTRFTADDEGVWQYLVPEAPLTFVDVSGEQDPMATALDWMQRDLYKPFDVTDAPLSMDTLFRITPDKYVYYMRNHHLNADGGTGPIFVQRLAEIYTALAGGTEYSPNTFATLDECLADEDAYRSSPQFERDRAYWNERLAGRPEAVGLTASTAMASVRPVRQTAYLGDATMTGLRELARSNASTWSIGLTAAVAAYLHLVSGAKVVPVGFPVMARKSKLLRETPFMAANVLALIVDIDPSMTFSEVLRATTVEGRNTLKHQRYRQEDILRDLNMLEGARALAKITVNVMPFDYSLTFGGHNATAHNLSNGVIDDCEVVAYDRHDGGPVRIDFDGNEELYAQEEIAGHLAGLLRLLDRMVAEPDVPLARFDLVDEAERRRVLVEWNDTAVDDDLEGVVERVQRTARSTPDAVAVVDAAGETGYARLAGRASALARRLRALGAGPGSIVALPTDQGADFITAVLGALGAGAAYMPLDVDGPATRAAALLRDSRAGFVVARADRAEGIERFVAEADAAVELLFLDDAIDGPDDLLPPVGSGDDLAYVLFTSGSTGKPKGAMVHRDGLVNHLLAMVEDYDLTAADTVVQNAPLTFDVSVWQMLTPLHAGGTVRVVGRTVAADPDALFRLVAEEKVAVLQIVPSLMRAALDVWQAEDTFPALPSLRWLVVTGEPLPADLCVRWLERYPDIPLVNAYGPAECADDVTCAVIDTPDRVRDGVVPIGKALRNTRLYLLDDRLRPVPVGSPGELYVGGLVVGRGYLGESRRTASSFVADPFSPRAGARMYRTGDYVRHLPDGELVFLERRDHQVKIRGHRIELGEIEAVLARFPDVGPLTVVAREDRPREKNLVAYVVAGETGLDLDALRAFAGAELPDYMVPSAIVELDALPLSPNGKLDRKALPAPDLARAGRAPRTANEELLVGVFAEVLGVERLGVDDSFFDLGGHSLLATRLISRVRSLFDVELTIRAVFEGPTVAALAARIGRAGTARAALTVARRPEVLPLSFAQRRLWFLNRMETTGAGVYNLPLPLRLRGTLDFAAMVEALGDLVGRHEALRTLFEESGGEPRQRIVPASRARAMVAATTAEEDMDETRLPDRLTETTGHRFDLSVELPLRAWVFRPGADEWVLMLVVHHIAGDGWSFAPLLRDLEEAYRARAAGTAPDFDPLPVQYADYTLWQRTVLGSEEDGESVAAQQVRFWREQLAGAPEVLDLPTDRPRPAVASYAGARVMWSLDAEVATGVRDLARERGVSVFMVMQAAVAGLLSRLGVGVDVPLGTVVAGRTDEALDELVGFFVNTLVVRTDVSGDPSFVELLDRVRRGDLAAYGNQDVPFERLVEVLNPRRSLSWHPLFQVMVVLQNVPEPDLDLPGLDIELETVRTEDSRFDLWFDLHERHDATGAPTGIDGFIEFATDLFDASTVRAIGARLSRLLAAVTTDPSTRVSRVELLDSDERRALLSGWNGAETASPGESLAARFEARAAAAPDAPALQTTDGIWTYAEVDARANAWADELTAAGVGVETAVALLLDRSPELVMAILAVLKAGGFYVPLHDSYPVERLNFILSDVDAPVLLTDREALPSGLSPDPRVLRLTDLGADSGTPGPRSRVRPDGLAYVMYTSGSTGTPKGVAVTHANAVALATDSAFTTPAHERVLLHSSYAFDATTYELWAPLLRGGTIVVAPPGDLDIPVLRRMISEHRVTGLWLTAGLFRLVAEEAPETLSGVAEVWAGGDVVPPSAVERVRERCSGLVVVNGYGPTESTTFATRFAVRAEDAVPEPVIPIGHPVDNCRTYVLDTWMSPVPLGVTGELYIAGSGLARGYQDRRGLTAARFVADPHGTPGERMYRTGDLVRRRRDGALEFLGRVDDQVKLRGFRIELGEIEAAVTRHPRVGQAVVLIREDPVAGKRLVAYLVPEGAPEDLDVAAVRESLSAELPAYMVPAAFPVVDRIPLTTNGKVDRAALPEPEFAGTASSEPRNRTEKLLCELFADVLGLETVGVHDSFFDLGGHSLLATRLASRVRSVLDVELPIRAIFDAVTPAGVSRVIDAATGGGRRVEVRERPEVLPLSFAQQRLWFLDRLDESGGLYNIPIALRLTGELDRPALAAALGDVLERHESLRTAFPETDGRARQLVLDPAWARELLDGVTSRAIVDEEELPARLKEAAGCKFDLSRELPLKVWLYEVGTTDHVLLLVVHHVAGDGWSLAPLMRDFSVAYESRLAGAAPEFTPLPVQYADYTLWQRDLLGAEGDRTSVIGRQLDYWTTTLDELPEELALPYDRSRPAQPSYSGGTVELNIDEATHSRLATVAAEHGASVFMTLHATLAVLLSRLGGGTDIPVGTPIAGRQDEALDELVGLFVNTLVLRADLGGDPTFAQLLSRVRSADLAAFDHQELPFEQVVEAVAHERSLNRHPLFQVMLALLNTPAAALELPGLRVAVADYGLDAAKFDLSVSLNEHQHPDSSPAGITGTLEYSADLFDRATAARIADWFGVVLGQVLADPERPVSEVGLISDEERTRVLERWNDTAAPAAGGTIVQVFQEHAAKAPAERLSVVFGDERISTVSLNARANQLARALRARGVGIGDTVAVGLPRSAAMPVAMLAVLKAGATYLPIDLGYPPERVRYMLDDAGPQLVIVDSGTSDALPEGTPRLVLDEPVVHEELAAGRTGDLTGTELGRSLSQHDPAYVIYTSGSTGAPKGVVVEHGSLANLYHHQRESLYAPVVRRLGDRQARVALTASFAFDASWDPVLWMIGGHELHVVDEDLRLDADAFGRYLADAGIDLINTTPSYLRQLVADGLFDGTRRAPGVLILGGEAVPEDLWTSLRAVPGLDARNFYGPTEATVDAMASMLAEDERPSIGHPLRNGRAYVLDDRLRPVPVGIAGELYVAGAGLARGYLRRPGLTGERFLADPFGAPGTRMYRTGDLARRRSDGQVVYLGRVDDQTKIRGFRVELAEIESVLTEQPSVGTAAVVASKGGPGATTLVGYLTPAGDALDVDTVRSAIREMLPEYMVPAAFVVLDELPLSASGKLDHRALPAPEFAAEPAGRAPRTPREETLCAVFADVLRVPEIGVDDSFFDLGGDSIISIQLVSRARKEGLVFTPRDVFERKTVAGLAAVAGELASHALVADENGVGELPLTPVMQWFLGGSWPIDGFNQYRLVGVPADLGWQYLIGAIQSLLDHHDVLRSTLLPGTGTEGPTTTGSLEITPTGSVRAQELVRRIDVSGQDEGERTASYARAGDAARQRLAPREGRMLDFVWFDAGPDEPGRLLFVAHHLVVDGVSWRILLDDLAAAWQALAGGQRPKLEPAWTSYRTWARMLTEAAHDPAWTGQLDVWKSILDGPDPRLGTRDIDPARDTVATAASTSVTLPVEETEPLLTTVPAAFHAGVNDVLLTALTLAVARWRDLRGDPGDGSLLINVEGHGREDALSDVELSRTVGWFTSLFPARLDAGGITWSDVGSRSGRVGDALKRIKEQLRDIPDRGFGYGLLRYLNAGTATELDRLGAPQIGFNYLGRFGTSTAQESPLWASDSETERHVAVGDDELPFVHVIEISAVTEDTAEGPRFSAALSWPSDLLTSREADELAELWMQALRSLASCVQESTVGGFTPSDLTLVSLSQDHIDLLEDDEEDGYDDED</sequence>
<dbReference type="FunFam" id="3.30.559.30:FF:000001">
    <property type="entry name" value="Non-ribosomal peptide synthetase"/>
    <property type="match status" value="1"/>
</dbReference>
<dbReference type="InParanoid" id="A0A263D3W8"/>
<dbReference type="InterPro" id="IPR045851">
    <property type="entry name" value="AMP-bd_C_sf"/>
</dbReference>
<evidence type="ECO:0000256" key="3">
    <source>
        <dbReference type="ARBA" id="ARBA00022450"/>
    </source>
</evidence>
<dbReference type="NCBIfam" id="NF003417">
    <property type="entry name" value="PRK04813.1"/>
    <property type="match status" value="3"/>
</dbReference>
<gene>
    <name evidence="8" type="ORF">CFN78_11645</name>
</gene>
<dbReference type="InterPro" id="IPR023213">
    <property type="entry name" value="CAT-like_dom_sf"/>
</dbReference>
<dbReference type="SUPFAM" id="SSF56801">
    <property type="entry name" value="Acetyl-CoA synthetase-like"/>
    <property type="match status" value="3"/>
</dbReference>
<dbReference type="Pfam" id="PF13193">
    <property type="entry name" value="AMP-binding_C"/>
    <property type="match status" value="3"/>
</dbReference>
<proteinExistence type="inferred from homology"/>
<evidence type="ECO:0000256" key="5">
    <source>
        <dbReference type="ARBA" id="ARBA00022737"/>
    </source>
</evidence>
<dbReference type="InterPro" id="IPR036736">
    <property type="entry name" value="ACP-like_sf"/>
</dbReference>
<dbReference type="InterPro" id="IPR010071">
    <property type="entry name" value="AA_adenyl_dom"/>
</dbReference>
<protein>
    <submittedName>
        <fullName evidence="8">Non-ribosomal peptide synthetase</fullName>
    </submittedName>
</protein>
<dbReference type="GO" id="GO:0003824">
    <property type="term" value="F:catalytic activity"/>
    <property type="evidence" value="ECO:0007669"/>
    <property type="project" value="InterPro"/>
</dbReference>
<organism evidence="8 9">
    <name type="scientific">Amycolatopsis antarctica</name>
    <dbReference type="NCBI Taxonomy" id="1854586"/>
    <lineage>
        <taxon>Bacteria</taxon>
        <taxon>Bacillati</taxon>
        <taxon>Actinomycetota</taxon>
        <taxon>Actinomycetes</taxon>
        <taxon>Pseudonocardiales</taxon>
        <taxon>Pseudonocardiaceae</taxon>
        <taxon>Amycolatopsis</taxon>
    </lineage>
</organism>
<evidence type="ECO:0000259" key="7">
    <source>
        <dbReference type="PROSITE" id="PS50075"/>
    </source>
</evidence>
<dbReference type="OrthoDB" id="2378856at2"/>
<dbReference type="GO" id="GO:0043041">
    <property type="term" value="P:amino acid activation for nonribosomal peptide biosynthetic process"/>
    <property type="evidence" value="ECO:0007669"/>
    <property type="project" value="TreeGrafter"/>
</dbReference>
<comment type="cofactor">
    <cofactor evidence="1">
        <name>pantetheine 4'-phosphate</name>
        <dbReference type="ChEBI" id="CHEBI:47942"/>
    </cofactor>
</comment>
<dbReference type="GO" id="GO:0017000">
    <property type="term" value="P:antibiotic biosynthetic process"/>
    <property type="evidence" value="ECO:0007669"/>
    <property type="project" value="UniProtKB-KW"/>
</dbReference>
<dbReference type="InterPro" id="IPR020806">
    <property type="entry name" value="PKS_PP-bd"/>
</dbReference>
<dbReference type="GO" id="GO:0044550">
    <property type="term" value="P:secondary metabolite biosynthetic process"/>
    <property type="evidence" value="ECO:0007669"/>
    <property type="project" value="UniProtKB-ARBA"/>
</dbReference>
<dbReference type="InterPro" id="IPR025110">
    <property type="entry name" value="AMP-bd_C"/>
</dbReference>
<dbReference type="Gene3D" id="1.10.1200.10">
    <property type="entry name" value="ACP-like"/>
    <property type="match status" value="3"/>
</dbReference>
<name>A0A263D3W8_9PSEU</name>
<dbReference type="FunFam" id="2.30.38.10:FF:000001">
    <property type="entry name" value="Non-ribosomal peptide synthetase PvdI"/>
    <property type="match status" value="2"/>
</dbReference>
<dbReference type="InterPro" id="IPR001242">
    <property type="entry name" value="Condensation_dom"/>
</dbReference>
<dbReference type="FunFam" id="1.10.1200.10:FF:000016">
    <property type="entry name" value="Non-ribosomal peptide synthase"/>
    <property type="match status" value="1"/>
</dbReference>
<reference evidence="8 9" key="1">
    <citation type="submission" date="2017-07" db="EMBL/GenBank/DDBJ databases">
        <title>Amycolatopsis antarcticus sp. nov., isolated from the surface of an Antarcticus brown macroalga.</title>
        <authorList>
            <person name="Wang J."/>
            <person name="Leiva S."/>
            <person name="Huang J."/>
            <person name="Huang Y."/>
        </authorList>
    </citation>
    <scope>NUCLEOTIDE SEQUENCE [LARGE SCALE GENOMIC DNA]</scope>
    <source>
        <strain evidence="8 9">AU-G6</strain>
    </source>
</reference>
<dbReference type="FunFam" id="1.10.1200.10:FF:000005">
    <property type="entry name" value="Nonribosomal peptide synthetase 1"/>
    <property type="match status" value="2"/>
</dbReference>
<dbReference type="CDD" id="cd05930">
    <property type="entry name" value="A_NRPS"/>
    <property type="match status" value="2"/>
</dbReference>
<dbReference type="InterPro" id="IPR006162">
    <property type="entry name" value="Ppantetheine_attach_site"/>
</dbReference>
<dbReference type="SUPFAM" id="SSF52777">
    <property type="entry name" value="CoA-dependent acyltransferases"/>
    <property type="match status" value="8"/>
</dbReference>
<feature type="domain" description="Carrier" evidence="7">
    <location>
        <begin position="3101"/>
        <end position="3175"/>
    </location>
</feature>
<comment type="caution">
    <text evidence="8">The sequence shown here is derived from an EMBL/GenBank/DDBJ whole genome shotgun (WGS) entry which is preliminary data.</text>
</comment>
<dbReference type="GO" id="GO:0008610">
    <property type="term" value="P:lipid biosynthetic process"/>
    <property type="evidence" value="ECO:0007669"/>
    <property type="project" value="UniProtKB-ARBA"/>
</dbReference>
<evidence type="ECO:0000256" key="4">
    <source>
        <dbReference type="ARBA" id="ARBA00022553"/>
    </source>
</evidence>
<evidence type="ECO:0000256" key="6">
    <source>
        <dbReference type="ARBA" id="ARBA00023194"/>
    </source>
</evidence>
<keyword evidence="4" id="KW-0597">Phosphoprotein</keyword>
<dbReference type="SMART" id="SM00823">
    <property type="entry name" value="PKS_PP"/>
    <property type="match status" value="3"/>
</dbReference>
<dbReference type="RefSeq" id="WP_094862767.1">
    <property type="nucleotide sequence ID" value="NZ_NKYE01000006.1"/>
</dbReference>
<keyword evidence="5" id="KW-0677">Repeat</keyword>
<dbReference type="FunCoup" id="A0A263D3W8">
    <property type="interactions" value="3"/>
</dbReference>
<dbReference type="PANTHER" id="PTHR45527:SF1">
    <property type="entry name" value="FATTY ACID SYNTHASE"/>
    <property type="match status" value="1"/>
</dbReference>
<dbReference type="CDD" id="cd19540">
    <property type="entry name" value="LCL_NRPS-like"/>
    <property type="match status" value="2"/>
</dbReference>
<dbReference type="PROSITE" id="PS00455">
    <property type="entry name" value="AMP_BINDING"/>
    <property type="match status" value="3"/>
</dbReference>
<dbReference type="InterPro" id="IPR009081">
    <property type="entry name" value="PP-bd_ACP"/>
</dbReference>
<dbReference type="Proteomes" id="UP000242444">
    <property type="component" value="Unassembled WGS sequence"/>
</dbReference>
<evidence type="ECO:0000313" key="8">
    <source>
        <dbReference type="EMBL" id="OZM72909.1"/>
    </source>
</evidence>
<dbReference type="GO" id="GO:0005829">
    <property type="term" value="C:cytosol"/>
    <property type="evidence" value="ECO:0007669"/>
    <property type="project" value="TreeGrafter"/>
</dbReference>
<dbReference type="GO" id="GO:0031177">
    <property type="term" value="F:phosphopantetheine binding"/>
    <property type="evidence" value="ECO:0007669"/>
    <property type="project" value="InterPro"/>
</dbReference>
<dbReference type="InterPro" id="IPR000873">
    <property type="entry name" value="AMP-dep_synth/lig_dom"/>
</dbReference>